<evidence type="ECO:0000313" key="2">
    <source>
        <dbReference type="EMBL" id="KAF8478395.1"/>
    </source>
</evidence>
<accession>A0A9P5T6Q3</accession>
<protein>
    <submittedName>
        <fullName evidence="2">Uncharacterized protein</fullName>
    </submittedName>
</protein>
<dbReference type="EMBL" id="WHVB01000011">
    <property type="protein sequence ID" value="KAF8478395.1"/>
    <property type="molecule type" value="Genomic_DNA"/>
</dbReference>
<feature type="compositionally biased region" description="Low complexity" evidence="1">
    <location>
        <begin position="85"/>
        <end position="98"/>
    </location>
</feature>
<organism evidence="2 3">
    <name type="scientific">Russula ochroleuca</name>
    <dbReference type="NCBI Taxonomy" id="152965"/>
    <lineage>
        <taxon>Eukaryota</taxon>
        <taxon>Fungi</taxon>
        <taxon>Dikarya</taxon>
        <taxon>Basidiomycota</taxon>
        <taxon>Agaricomycotina</taxon>
        <taxon>Agaricomycetes</taxon>
        <taxon>Russulales</taxon>
        <taxon>Russulaceae</taxon>
        <taxon>Russula</taxon>
    </lineage>
</organism>
<proteinExistence type="predicted"/>
<reference evidence="2" key="1">
    <citation type="submission" date="2019-10" db="EMBL/GenBank/DDBJ databases">
        <authorList>
            <consortium name="DOE Joint Genome Institute"/>
            <person name="Kuo A."/>
            <person name="Miyauchi S."/>
            <person name="Kiss E."/>
            <person name="Drula E."/>
            <person name="Kohler A."/>
            <person name="Sanchez-Garcia M."/>
            <person name="Andreopoulos B."/>
            <person name="Barry K.W."/>
            <person name="Bonito G."/>
            <person name="Buee M."/>
            <person name="Carver A."/>
            <person name="Chen C."/>
            <person name="Cichocki N."/>
            <person name="Clum A."/>
            <person name="Culley D."/>
            <person name="Crous P.W."/>
            <person name="Fauchery L."/>
            <person name="Girlanda M."/>
            <person name="Hayes R."/>
            <person name="Keri Z."/>
            <person name="LaButti K."/>
            <person name="Lipzen A."/>
            <person name="Lombard V."/>
            <person name="Magnuson J."/>
            <person name="Maillard F."/>
            <person name="Morin E."/>
            <person name="Murat C."/>
            <person name="Nolan M."/>
            <person name="Ohm R."/>
            <person name="Pangilinan J."/>
            <person name="Pereira M."/>
            <person name="Perotto S."/>
            <person name="Peter M."/>
            <person name="Riley R."/>
            <person name="Sitrit Y."/>
            <person name="Stielow B."/>
            <person name="Szollosi G."/>
            <person name="Zifcakova L."/>
            <person name="Stursova M."/>
            <person name="Spatafora J.W."/>
            <person name="Tedersoo L."/>
            <person name="Vaario L.-M."/>
            <person name="Yamada A."/>
            <person name="Yan M."/>
            <person name="Wang P."/>
            <person name="Xu J."/>
            <person name="Bruns T."/>
            <person name="Baldrian P."/>
            <person name="Vilgalys R."/>
            <person name="Henrissat B."/>
            <person name="Grigoriev I.V."/>
            <person name="Hibbett D."/>
            <person name="Nagy L.G."/>
            <person name="Martin F.M."/>
        </authorList>
    </citation>
    <scope>NUCLEOTIDE SEQUENCE</scope>
    <source>
        <strain evidence="2">Prilba</strain>
    </source>
</reference>
<reference evidence="2" key="2">
    <citation type="journal article" date="2020" name="Nat. Commun.">
        <title>Large-scale genome sequencing of mycorrhizal fungi provides insights into the early evolution of symbiotic traits.</title>
        <authorList>
            <person name="Miyauchi S."/>
            <person name="Kiss E."/>
            <person name="Kuo A."/>
            <person name="Drula E."/>
            <person name="Kohler A."/>
            <person name="Sanchez-Garcia M."/>
            <person name="Morin E."/>
            <person name="Andreopoulos B."/>
            <person name="Barry K.W."/>
            <person name="Bonito G."/>
            <person name="Buee M."/>
            <person name="Carver A."/>
            <person name="Chen C."/>
            <person name="Cichocki N."/>
            <person name="Clum A."/>
            <person name="Culley D."/>
            <person name="Crous P.W."/>
            <person name="Fauchery L."/>
            <person name="Girlanda M."/>
            <person name="Hayes R.D."/>
            <person name="Keri Z."/>
            <person name="LaButti K."/>
            <person name="Lipzen A."/>
            <person name="Lombard V."/>
            <person name="Magnuson J."/>
            <person name="Maillard F."/>
            <person name="Murat C."/>
            <person name="Nolan M."/>
            <person name="Ohm R.A."/>
            <person name="Pangilinan J."/>
            <person name="Pereira M.F."/>
            <person name="Perotto S."/>
            <person name="Peter M."/>
            <person name="Pfister S."/>
            <person name="Riley R."/>
            <person name="Sitrit Y."/>
            <person name="Stielow J.B."/>
            <person name="Szollosi G."/>
            <person name="Zifcakova L."/>
            <person name="Stursova M."/>
            <person name="Spatafora J.W."/>
            <person name="Tedersoo L."/>
            <person name="Vaario L.M."/>
            <person name="Yamada A."/>
            <person name="Yan M."/>
            <person name="Wang P."/>
            <person name="Xu J."/>
            <person name="Bruns T."/>
            <person name="Baldrian P."/>
            <person name="Vilgalys R."/>
            <person name="Dunand C."/>
            <person name="Henrissat B."/>
            <person name="Grigoriev I.V."/>
            <person name="Hibbett D."/>
            <person name="Nagy L.G."/>
            <person name="Martin F.M."/>
        </authorList>
    </citation>
    <scope>NUCLEOTIDE SEQUENCE</scope>
    <source>
        <strain evidence="2">Prilba</strain>
    </source>
</reference>
<comment type="caution">
    <text evidence="2">The sequence shown here is derived from an EMBL/GenBank/DDBJ whole genome shotgun (WGS) entry which is preliminary data.</text>
</comment>
<dbReference type="AlphaFoldDB" id="A0A9P5T6Q3"/>
<sequence>MDPWMDPAQLANTNVNPFAAFALGARMDAVFQGTGQWLPPNIILDYAYGVATYKCWRSDEVHDLMRRFHDNHYSNIPVPPPSPPSNDSDPLSDNPNVSESSSEDHPGPDHPLPASLQGRCYKSTRGGGM</sequence>
<feature type="region of interest" description="Disordered" evidence="1">
    <location>
        <begin position="71"/>
        <end position="129"/>
    </location>
</feature>
<evidence type="ECO:0000256" key="1">
    <source>
        <dbReference type="SAM" id="MobiDB-lite"/>
    </source>
</evidence>
<keyword evidence="3" id="KW-1185">Reference proteome</keyword>
<gene>
    <name evidence="2" type="ORF">DFH94DRAFT_749501</name>
</gene>
<dbReference type="Proteomes" id="UP000759537">
    <property type="component" value="Unassembled WGS sequence"/>
</dbReference>
<evidence type="ECO:0000313" key="3">
    <source>
        <dbReference type="Proteomes" id="UP000759537"/>
    </source>
</evidence>
<name>A0A9P5T6Q3_9AGAM</name>
<dbReference type="OrthoDB" id="3267100at2759"/>